<proteinExistence type="predicted"/>
<reference evidence="2" key="1">
    <citation type="submission" date="2017-07" db="EMBL/GenBank/DDBJ databases">
        <title>Taro Niue Genome Assembly and Annotation.</title>
        <authorList>
            <person name="Atibalentja N."/>
            <person name="Keating K."/>
            <person name="Fields C.J."/>
        </authorList>
    </citation>
    <scope>NUCLEOTIDE SEQUENCE</scope>
    <source>
        <strain evidence="2">Niue_2</strain>
        <tissue evidence="2">Leaf</tissue>
    </source>
</reference>
<evidence type="ECO:0000313" key="2">
    <source>
        <dbReference type="EMBL" id="MQM01629.1"/>
    </source>
</evidence>
<sequence>MFSLTPTRVFRRRPQSPPYRGAITEQIKGKRGRPGRRGRAIRPGSRGPAGRRTPLTSAGGTSKRRTVDSWRRRTRPAAATATPHPPGSGSSERRKRTRQLRSSTKINSKGGDRRRNASREMRRSRAWGAEV</sequence>
<protein>
    <submittedName>
        <fullName evidence="2">Uncharacterized protein</fullName>
    </submittedName>
</protein>
<feature type="compositionally biased region" description="Low complexity" evidence="1">
    <location>
        <begin position="41"/>
        <end position="52"/>
    </location>
</feature>
<organism evidence="2 3">
    <name type="scientific">Colocasia esculenta</name>
    <name type="common">Wild taro</name>
    <name type="synonym">Arum esculentum</name>
    <dbReference type="NCBI Taxonomy" id="4460"/>
    <lineage>
        <taxon>Eukaryota</taxon>
        <taxon>Viridiplantae</taxon>
        <taxon>Streptophyta</taxon>
        <taxon>Embryophyta</taxon>
        <taxon>Tracheophyta</taxon>
        <taxon>Spermatophyta</taxon>
        <taxon>Magnoliopsida</taxon>
        <taxon>Liliopsida</taxon>
        <taxon>Araceae</taxon>
        <taxon>Aroideae</taxon>
        <taxon>Colocasieae</taxon>
        <taxon>Colocasia</taxon>
    </lineage>
</organism>
<name>A0A843VXN7_COLES</name>
<feature type="region of interest" description="Disordered" evidence="1">
    <location>
        <begin position="1"/>
        <end position="131"/>
    </location>
</feature>
<feature type="compositionally biased region" description="Basic residues" evidence="1">
    <location>
        <begin position="29"/>
        <end position="40"/>
    </location>
</feature>
<dbReference type="EMBL" id="NMUH01002711">
    <property type="protein sequence ID" value="MQM01629.1"/>
    <property type="molecule type" value="Genomic_DNA"/>
</dbReference>
<keyword evidence="3" id="KW-1185">Reference proteome</keyword>
<feature type="compositionally biased region" description="Basic and acidic residues" evidence="1">
    <location>
        <begin position="110"/>
        <end position="123"/>
    </location>
</feature>
<evidence type="ECO:0000256" key="1">
    <source>
        <dbReference type="SAM" id="MobiDB-lite"/>
    </source>
</evidence>
<dbReference type="Proteomes" id="UP000652761">
    <property type="component" value="Unassembled WGS sequence"/>
</dbReference>
<accession>A0A843VXN7</accession>
<dbReference type="AlphaFoldDB" id="A0A843VXN7"/>
<evidence type="ECO:0000313" key="3">
    <source>
        <dbReference type="Proteomes" id="UP000652761"/>
    </source>
</evidence>
<gene>
    <name evidence="2" type="ORF">Taro_034393</name>
</gene>
<comment type="caution">
    <text evidence="2">The sequence shown here is derived from an EMBL/GenBank/DDBJ whole genome shotgun (WGS) entry which is preliminary data.</text>
</comment>